<dbReference type="AlphaFoldDB" id="A0A9D1FVI9"/>
<accession>A0A9D1FVI9</accession>
<reference evidence="1" key="1">
    <citation type="submission" date="2020-10" db="EMBL/GenBank/DDBJ databases">
        <authorList>
            <person name="Gilroy R."/>
        </authorList>
    </citation>
    <scope>NUCLEOTIDE SEQUENCE</scope>
    <source>
        <strain evidence="1">CHK152-2994</strain>
    </source>
</reference>
<proteinExistence type="predicted"/>
<dbReference type="Proteomes" id="UP000824139">
    <property type="component" value="Unassembled WGS sequence"/>
</dbReference>
<comment type="caution">
    <text evidence="1">The sequence shown here is derived from an EMBL/GenBank/DDBJ whole genome shotgun (WGS) entry which is preliminary data.</text>
</comment>
<organism evidence="1 2">
    <name type="scientific">Candidatus Scatenecus faecavium</name>
    <dbReference type="NCBI Taxonomy" id="2840915"/>
    <lineage>
        <taxon>Bacteria</taxon>
        <taxon>Candidatus Scatenecus</taxon>
    </lineage>
</organism>
<gene>
    <name evidence="1" type="ORF">IAD41_04400</name>
</gene>
<dbReference type="EMBL" id="DVJO01000093">
    <property type="protein sequence ID" value="HIS82827.1"/>
    <property type="molecule type" value="Genomic_DNA"/>
</dbReference>
<protein>
    <submittedName>
        <fullName evidence="1">Uncharacterized protein</fullName>
    </submittedName>
</protein>
<evidence type="ECO:0000313" key="2">
    <source>
        <dbReference type="Proteomes" id="UP000824139"/>
    </source>
</evidence>
<name>A0A9D1FVI9_9BACT</name>
<sequence>MDRIEQRNKLIDNGEFIIFKYPYKQFDVGDLVSFHLISDVKSFNKQKAIAMVSSNISHNDLLVENDIILEKFFNKEIFYRVQKKKNSKKLKIVYDFELTNQKDKYEILEKHFRKEKCNLRLVT</sequence>
<evidence type="ECO:0000313" key="1">
    <source>
        <dbReference type="EMBL" id="HIS82827.1"/>
    </source>
</evidence>
<reference evidence="1" key="2">
    <citation type="journal article" date="2021" name="PeerJ">
        <title>Extensive microbial diversity within the chicken gut microbiome revealed by metagenomics and culture.</title>
        <authorList>
            <person name="Gilroy R."/>
            <person name="Ravi A."/>
            <person name="Getino M."/>
            <person name="Pursley I."/>
            <person name="Horton D.L."/>
            <person name="Alikhan N.F."/>
            <person name="Baker D."/>
            <person name="Gharbi K."/>
            <person name="Hall N."/>
            <person name="Watson M."/>
            <person name="Adriaenssens E.M."/>
            <person name="Foster-Nyarko E."/>
            <person name="Jarju S."/>
            <person name="Secka A."/>
            <person name="Antonio M."/>
            <person name="Oren A."/>
            <person name="Chaudhuri R.R."/>
            <person name="La Ragione R."/>
            <person name="Hildebrand F."/>
            <person name="Pallen M.J."/>
        </authorList>
    </citation>
    <scope>NUCLEOTIDE SEQUENCE</scope>
    <source>
        <strain evidence="1">CHK152-2994</strain>
    </source>
</reference>